<reference evidence="3" key="1">
    <citation type="journal article" date="2015" name="Nature">
        <title>Complex archaea that bridge the gap between prokaryotes and eukaryotes.</title>
        <authorList>
            <person name="Spang A."/>
            <person name="Saw J.H."/>
            <person name="Jorgensen S.L."/>
            <person name="Zaremba-Niedzwiedzka K."/>
            <person name="Martijn J."/>
            <person name="Lind A.E."/>
            <person name="van Eijk R."/>
            <person name="Schleper C."/>
            <person name="Guy L."/>
            <person name="Ettema T.J."/>
        </authorList>
    </citation>
    <scope>NUCLEOTIDE SEQUENCE</scope>
</reference>
<comment type="caution">
    <text evidence="3">The sequence shown here is derived from an EMBL/GenBank/DDBJ whole genome shotgun (WGS) entry which is preliminary data.</text>
</comment>
<keyword evidence="1" id="KW-0732">Signal</keyword>
<dbReference type="Pfam" id="PF13505">
    <property type="entry name" value="OMP_b-brl"/>
    <property type="match status" value="1"/>
</dbReference>
<evidence type="ECO:0000259" key="2">
    <source>
        <dbReference type="Pfam" id="PF13505"/>
    </source>
</evidence>
<accession>A0A0F9SD10</accession>
<evidence type="ECO:0000313" key="3">
    <source>
        <dbReference type="EMBL" id="KKN60202.1"/>
    </source>
</evidence>
<dbReference type="Gene3D" id="2.40.160.20">
    <property type="match status" value="1"/>
</dbReference>
<protein>
    <recommendedName>
        <fullName evidence="2">Outer membrane protein beta-barrel domain-containing protein</fullName>
    </recommendedName>
</protein>
<dbReference type="SUPFAM" id="SSF56925">
    <property type="entry name" value="OMPA-like"/>
    <property type="match status" value="1"/>
</dbReference>
<dbReference type="EMBL" id="LAZR01000702">
    <property type="protein sequence ID" value="KKN60202.1"/>
    <property type="molecule type" value="Genomic_DNA"/>
</dbReference>
<gene>
    <name evidence="3" type="ORF">LCGC14_0534010</name>
</gene>
<organism evidence="3">
    <name type="scientific">marine sediment metagenome</name>
    <dbReference type="NCBI Taxonomy" id="412755"/>
    <lineage>
        <taxon>unclassified sequences</taxon>
        <taxon>metagenomes</taxon>
        <taxon>ecological metagenomes</taxon>
    </lineage>
</organism>
<proteinExistence type="predicted"/>
<dbReference type="InterPro" id="IPR027385">
    <property type="entry name" value="Beta-barrel_OMP"/>
</dbReference>
<feature type="domain" description="Outer membrane protein beta-barrel" evidence="2">
    <location>
        <begin position="11"/>
        <end position="252"/>
    </location>
</feature>
<sequence>MTLLRLLPIVFLFLSTTVLAQHNPFSSSHDSKWYVGFGVGKANPKLLLDETINEVTLEIPDELGGGEVTLPISVNSEFVTYGQKLFVGYDVGKEKRWALEGALLNFGKYKGKAKTTVSVSGTTLEDIPYTLSGEGEEEVTANIYGLTFSSIYSFPLGKRFSIFPRIGVSYVKGSITVQERVNITVGMLDQFETDAEIKRKNNSLEGWLPTIGIGVDFQLTERSFLRAEFERHGHPTKEPYIDMWFVNWGYRFK</sequence>
<dbReference type="InterPro" id="IPR011250">
    <property type="entry name" value="OMP/PagP_B-barrel"/>
</dbReference>
<evidence type="ECO:0000256" key="1">
    <source>
        <dbReference type="ARBA" id="ARBA00022729"/>
    </source>
</evidence>
<name>A0A0F9SD10_9ZZZZ</name>
<dbReference type="AlphaFoldDB" id="A0A0F9SD10"/>